<organism evidence="1 2">
    <name type="scientific">Allacma fusca</name>
    <dbReference type="NCBI Taxonomy" id="39272"/>
    <lineage>
        <taxon>Eukaryota</taxon>
        <taxon>Metazoa</taxon>
        <taxon>Ecdysozoa</taxon>
        <taxon>Arthropoda</taxon>
        <taxon>Hexapoda</taxon>
        <taxon>Collembola</taxon>
        <taxon>Symphypleona</taxon>
        <taxon>Sminthuridae</taxon>
        <taxon>Allacma</taxon>
    </lineage>
</organism>
<proteinExistence type="predicted"/>
<comment type="caution">
    <text evidence="1">The sequence shown here is derived from an EMBL/GenBank/DDBJ whole genome shotgun (WGS) entry which is preliminary data.</text>
</comment>
<evidence type="ECO:0000313" key="1">
    <source>
        <dbReference type="EMBL" id="CAG7827650.1"/>
    </source>
</evidence>
<dbReference type="AlphaFoldDB" id="A0A8J2L976"/>
<feature type="non-terminal residue" evidence="1">
    <location>
        <position position="1"/>
    </location>
</feature>
<dbReference type="Proteomes" id="UP000708208">
    <property type="component" value="Unassembled WGS sequence"/>
</dbReference>
<protein>
    <submittedName>
        <fullName evidence="1">Uncharacterized protein</fullName>
    </submittedName>
</protein>
<keyword evidence="2" id="KW-1185">Reference proteome</keyword>
<name>A0A8J2L976_9HEXA</name>
<reference evidence="1" key="1">
    <citation type="submission" date="2021-06" db="EMBL/GenBank/DDBJ databases">
        <authorList>
            <person name="Hodson N. C."/>
            <person name="Mongue J. A."/>
            <person name="Jaron S. K."/>
        </authorList>
    </citation>
    <scope>NUCLEOTIDE SEQUENCE</scope>
</reference>
<sequence length="73" mass="8264">HLIANGLAPLWCGVVCELFSVLRRITQLSNLESVNISVRLTLFCTQSVLPRVGDLLETQGELKWYERVHEAAR</sequence>
<accession>A0A8J2L976</accession>
<gene>
    <name evidence="1" type="ORF">AFUS01_LOCUS37626</name>
</gene>
<dbReference type="EMBL" id="CAJVCH010544346">
    <property type="protein sequence ID" value="CAG7827650.1"/>
    <property type="molecule type" value="Genomic_DNA"/>
</dbReference>
<evidence type="ECO:0000313" key="2">
    <source>
        <dbReference type="Proteomes" id="UP000708208"/>
    </source>
</evidence>